<reference evidence="1 2" key="1">
    <citation type="journal article" date="2021" name="Nat. Commun.">
        <title>Genetic determinants of endophytism in the Arabidopsis root mycobiome.</title>
        <authorList>
            <person name="Mesny F."/>
            <person name="Miyauchi S."/>
            <person name="Thiergart T."/>
            <person name="Pickel B."/>
            <person name="Atanasova L."/>
            <person name="Karlsson M."/>
            <person name="Huettel B."/>
            <person name="Barry K.W."/>
            <person name="Haridas S."/>
            <person name="Chen C."/>
            <person name="Bauer D."/>
            <person name="Andreopoulos W."/>
            <person name="Pangilinan J."/>
            <person name="LaButti K."/>
            <person name="Riley R."/>
            <person name="Lipzen A."/>
            <person name="Clum A."/>
            <person name="Drula E."/>
            <person name="Henrissat B."/>
            <person name="Kohler A."/>
            <person name="Grigoriev I.V."/>
            <person name="Martin F.M."/>
            <person name="Hacquard S."/>
        </authorList>
    </citation>
    <scope>NUCLEOTIDE SEQUENCE [LARGE SCALE GENOMIC DNA]</scope>
    <source>
        <strain evidence="1 2">MPI-SDFR-AT-0079</strain>
    </source>
</reference>
<proteinExistence type="predicted"/>
<accession>A0ACB7P7C9</accession>
<evidence type="ECO:0000313" key="1">
    <source>
        <dbReference type="EMBL" id="KAH6631993.1"/>
    </source>
</evidence>
<organism evidence="1 2">
    <name type="scientific">Chaetomium tenue</name>
    <dbReference type="NCBI Taxonomy" id="1854479"/>
    <lineage>
        <taxon>Eukaryota</taxon>
        <taxon>Fungi</taxon>
        <taxon>Dikarya</taxon>
        <taxon>Ascomycota</taxon>
        <taxon>Pezizomycotina</taxon>
        <taxon>Sordariomycetes</taxon>
        <taxon>Sordariomycetidae</taxon>
        <taxon>Sordariales</taxon>
        <taxon>Chaetomiaceae</taxon>
        <taxon>Chaetomium</taxon>
    </lineage>
</organism>
<gene>
    <name evidence="1" type="ORF">F5144DRAFT_237835</name>
</gene>
<evidence type="ECO:0000313" key="2">
    <source>
        <dbReference type="Proteomes" id="UP000724584"/>
    </source>
</evidence>
<comment type="caution">
    <text evidence="1">The sequence shown here is derived from an EMBL/GenBank/DDBJ whole genome shotgun (WGS) entry which is preliminary data.</text>
</comment>
<dbReference type="Proteomes" id="UP000724584">
    <property type="component" value="Unassembled WGS sequence"/>
</dbReference>
<dbReference type="EMBL" id="JAGIZQ010000004">
    <property type="protein sequence ID" value="KAH6631993.1"/>
    <property type="molecule type" value="Genomic_DNA"/>
</dbReference>
<sequence length="780" mass="88422">MGDIGGSGRVVQPAAVEGRSMAVLYGSETGASEDIAGELGKTAQRLHYQTTVDEMDNFKLVRHPSKIMQSLLHKHRSNKKKTRHKQADLLRSSLVVFVTSTTGQGDMPKNTLKFWKNLRREKLNNTNCLRSLRFAIFGLGDSSYPKFNWAARKLRARLLQLGATEFFRPGEGDERHDNGIDSIYLPWYEELKKTLLADYPLPESLKPIPDDVQLPPKYPIELLSIMSDTDHHGSVDGPSLTKDELLFLASKTKSADRSHVDNPLTTAEKAREDWLRRNLAFPVDSIRRDGVFERSDPRAFAAMDKSNRLKDHPEKYLLQRQLTNLPASPPEYLAPTNLPASPPEYLLPIPDTYVGTLLSHNRVTPSDHWQDVRHLAFDIDVGERAFPDILQFSGSLTLTIWPKNYPQNVDELILQMGWGAEADAPLQLKGVPPGLYSQDRVTTLRHLLTHNLDITAVPKRSFIRGLLYFTNDERERERLQELVEPGNEQEFYDYTCRPRRTILELLRDFTGIKIPYNRVLDMFPVIRGREFSVCNGGDSITAADERCHVRIEILVALVEYKTIIRKPRQGLCSHYFRHLPVGTRLTVRLAPSSSHLVRGDVEARRPLIAIATGTGVAPIRAVIQERDCYADVGDTILFFGSRNRSADFHFADEWRLHANLRVFPAFSRDGIEPDPKATVTTIIPPPAYPLATALETVYPNQYDAHKNYVQHLIRAHAAEVGALMRRRPYVLICGSNGRMPVSVRNALLDALVIDKVCETKEAAGRWLSNPRNVTMWQETW</sequence>
<keyword evidence="2" id="KW-1185">Reference proteome</keyword>
<protein>
    <submittedName>
        <fullName evidence="1">Uncharacterized protein</fullName>
    </submittedName>
</protein>
<name>A0ACB7P7C9_9PEZI</name>